<evidence type="ECO:0000259" key="7">
    <source>
        <dbReference type="Pfam" id="PF22654"/>
    </source>
</evidence>
<evidence type="ECO:0000256" key="2">
    <source>
        <dbReference type="ARBA" id="ARBA00022603"/>
    </source>
</evidence>
<dbReference type="InterPro" id="IPR054277">
    <property type="entry name" value="DUF7008"/>
</dbReference>
<evidence type="ECO:0000259" key="6">
    <source>
        <dbReference type="Pfam" id="PF07669"/>
    </source>
</evidence>
<dbReference type="InterPro" id="IPR002052">
    <property type="entry name" value="DNA_methylase_N6_adenine_CS"/>
</dbReference>
<dbReference type="EMBL" id="JAGIOC010000001">
    <property type="protein sequence ID" value="MBP2410220.1"/>
    <property type="molecule type" value="Genomic_DNA"/>
</dbReference>
<proteinExistence type="predicted"/>
<dbReference type="PANTHER" id="PTHR33841:SF1">
    <property type="entry name" value="DNA METHYLTRANSFERASE A"/>
    <property type="match status" value="1"/>
</dbReference>
<accession>A0ABS4YNP8</accession>
<dbReference type="Pfam" id="PF22654">
    <property type="entry name" value="DUF7008"/>
    <property type="match status" value="1"/>
</dbReference>
<dbReference type="RefSeq" id="WP_209893502.1">
    <property type="nucleotide sequence ID" value="NZ_BAAAJV010000013.1"/>
</dbReference>
<feature type="domain" description="Type II methyltransferase M.TaqI-like" evidence="6">
    <location>
        <begin position="270"/>
        <end position="450"/>
    </location>
</feature>
<protein>
    <recommendedName>
        <fullName evidence="1">site-specific DNA-methyltransferase (adenine-specific)</fullName>
        <ecNumber evidence="1">2.1.1.72</ecNumber>
    </recommendedName>
</protein>
<dbReference type="PRINTS" id="PR00507">
    <property type="entry name" value="N12N6MTFRASE"/>
</dbReference>
<comment type="caution">
    <text evidence="8">The sequence shown here is derived from an EMBL/GenBank/DDBJ whole genome shotgun (WGS) entry which is preliminary data.</text>
</comment>
<dbReference type="InterPro" id="IPR029063">
    <property type="entry name" value="SAM-dependent_MTases_sf"/>
</dbReference>
<organism evidence="8 9">
    <name type="scientific">Brachybacterium fresconis</name>
    <dbReference type="NCBI Taxonomy" id="173363"/>
    <lineage>
        <taxon>Bacteria</taxon>
        <taxon>Bacillati</taxon>
        <taxon>Actinomycetota</taxon>
        <taxon>Actinomycetes</taxon>
        <taxon>Micrococcales</taxon>
        <taxon>Dermabacteraceae</taxon>
        <taxon>Brachybacterium</taxon>
    </lineage>
</organism>
<evidence type="ECO:0000256" key="1">
    <source>
        <dbReference type="ARBA" id="ARBA00011900"/>
    </source>
</evidence>
<keyword evidence="3" id="KW-0808">Transferase</keyword>
<dbReference type="NCBIfam" id="NF033451">
    <property type="entry name" value="BREX_2_MTaseX"/>
    <property type="match status" value="1"/>
</dbReference>
<comment type="catalytic activity">
    <reaction evidence="5">
        <text>a 2'-deoxyadenosine in DNA + S-adenosyl-L-methionine = an N(6)-methyl-2'-deoxyadenosine in DNA + S-adenosyl-L-homocysteine + H(+)</text>
        <dbReference type="Rhea" id="RHEA:15197"/>
        <dbReference type="Rhea" id="RHEA-COMP:12418"/>
        <dbReference type="Rhea" id="RHEA-COMP:12419"/>
        <dbReference type="ChEBI" id="CHEBI:15378"/>
        <dbReference type="ChEBI" id="CHEBI:57856"/>
        <dbReference type="ChEBI" id="CHEBI:59789"/>
        <dbReference type="ChEBI" id="CHEBI:90615"/>
        <dbReference type="ChEBI" id="CHEBI:90616"/>
        <dbReference type="EC" id="2.1.1.72"/>
    </reaction>
</comment>
<dbReference type="Proteomes" id="UP000698222">
    <property type="component" value="Unassembled WGS sequence"/>
</dbReference>
<sequence>MIDATALTTDARRLVLEVEGDLRAVLAADGEKDSEWRDKHTAALRGNRTSTDFASWRDEHITQVAVSWVLTTVFVRFLEDNGLISPRWFAGHGARRTEATDAEQAYFRAHPEHTAREWILQSIEHLAGLPATAQLVDAKSMLHQIPLSGRMAEQIIAFWRETDDDGELARDFTDENLSTRFLGDLYQDLSEFAKSTYALLQTPEFVEEFILDQTMEPALAERPLDGFRIIDPTCGSGHFLLGVFARLVKRWQKEAPAFNAREIVAKALESVVGVDINPFAVAIARFRLILEALKITGETSLEQAPALEVRIYAGDSLLPWGRGQQTILGDAAGVDGDFIADLAEDREKLHGALRTGQYDAVVGNPPYITVKDPAASKTYRNLYTTTHRQYQLTVPFMERFFALAKTRNGDQPAGWTGQITSNAFMKREFGTKLIEEYLPTKDLRLIVDTSGAYIPGHGTPTLILAGKNQPQQDNSVKAVLGTRGEPGQPKDPAQGLVWRSIVENINSIGFENEFVSVTEPTAKSFAQHPWSLSGGAAPQISDAIQKATTQLLAACIDVVGRTTHTGADDAFFMPAHASKTHGLEHDVVPVVIGEGVRDFSTSPGEVTLFPYGSDGVPVEPSDIASGRYWRCKAILRNQMDFQKTKAERGLRWFDHSMFFPPRYVRPLGIPFAFVATHNHFVLDRGGKVFNRSAPVIKLPAGASEEEHLHLLGVLNSSTALFWLKQNSHNKNTGTGGGGMVDQPWSWMYEFTGTTLQDYPLVEADFTDFGRTMDQLATRHAAAQPSATLRETVPTAEMLSEAAKSSASSRAQMIAAQEELDWFAYRAYGLTEQELTYSGNPPEVQLGERAFEIALARRVAGGTESTEWFDYHHSAPVTEIPAYWPADYRGLVQKRLDLIESSRMIDLLERPEYKRRWLEDPWMKRVDRALRDWLLDRLEDKQIWFDRQGRPVSRSIAQLADVVSRDPELRGVVELWRGSATVDLIKALTDLLTPEVVPYLAAWRLKPKAMEKFRAWQETWQLQRREDAGEIGLDIPVPPKYSSADFRKSTYMALRGKLDVPKERFIHYPNAGLAADGTLQLGWAGWNHFQQYLALAGLMDDMVSDGASDETLRPLVAGLGELLFWVEQWHDEIDPTFGLNAAQFARTDYDQRRAQVGASEDDLLSWRPPAATRGRKARS</sequence>
<name>A0ABS4YNP8_9MICO</name>
<dbReference type="InterPro" id="IPR050953">
    <property type="entry name" value="N4_N6_ade-DNA_methylase"/>
</dbReference>
<keyword evidence="2" id="KW-0489">Methyltransferase</keyword>
<evidence type="ECO:0000313" key="8">
    <source>
        <dbReference type="EMBL" id="MBP2410220.1"/>
    </source>
</evidence>
<dbReference type="SUPFAM" id="SSF53335">
    <property type="entry name" value="S-adenosyl-L-methionine-dependent methyltransferases"/>
    <property type="match status" value="1"/>
</dbReference>
<keyword evidence="9" id="KW-1185">Reference proteome</keyword>
<dbReference type="EC" id="2.1.1.72" evidence="1"/>
<dbReference type="Gene3D" id="3.40.50.150">
    <property type="entry name" value="Vaccinia Virus protein VP39"/>
    <property type="match status" value="1"/>
</dbReference>
<evidence type="ECO:0000256" key="5">
    <source>
        <dbReference type="ARBA" id="ARBA00047942"/>
    </source>
</evidence>
<evidence type="ECO:0000256" key="4">
    <source>
        <dbReference type="ARBA" id="ARBA00022691"/>
    </source>
</evidence>
<dbReference type="InterPro" id="IPR011639">
    <property type="entry name" value="MethylTrfase_TaqI-like_dom"/>
</dbReference>
<keyword evidence="4" id="KW-0949">S-adenosyl-L-methionine</keyword>
<dbReference type="Pfam" id="PF07669">
    <property type="entry name" value="Eco57I"/>
    <property type="match status" value="1"/>
</dbReference>
<reference evidence="8 9" key="1">
    <citation type="submission" date="2021-03" db="EMBL/GenBank/DDBJ databases">
        <title>Sequencing the genomes of 1000 actinobacteria strains.</title>
        <authorList>
            <person name="Klenk H.-P."/>
        </authorList>
    </citation>
    <scope>NUCLEOTIDE SEQUENCE [LARGE SCALE GENOMIC DNA]</scope>
    <source>
        <strain evidence="8 9">DSM 14564</strain>
    </source>
</reference>
<evidence type="ECO:0000313" key="9">
    <source>
        <dbReference type="Proteomes" id="UP000698222"/>
    </source>
</evidence>
<dbReference type="PANTHER" id="PTHR33841">
    <property type="entry name" value="DNA METHYLTRANSFERASE YEEA-RELATED"/>
    <property type="match status" value="1"/>
</dbReference>
<feature type="domain" description="DUF7008" evidence="7">
    <location>
        <begin position="812"/>
        <end position="1175"/>
    </location>
</feature>
<evidence type="ECO:0000256" key="3">
    <source>
        <dbReference type="ARBA" id="ARBA00022679"/>
    </source>
</evidence>
<dbReference type="PROSITE" id="PS00092">
    <property type="entry name" value="N6_MTASE"/>
    <property type="match status" value="1"/>
</dbReference>
<gene>
    <name evidence="8" type="ORF">JOF44_003123</name>
</gene>